<accession>A0A562IFV9</accession>
<keyword evidence="2" id="KW-1185">Reference proteome</keyword>
<evidence type="ECO:0000313" key="1">
    <source>
        <dbReference type="EMBL" id="TWH69706.1"/>
    </source>
</evidence>
<dbReference type="AlphaFoldDB" id="A0A562IFV9"/>
<evidence type="ECO:0000313" key="2">
    <source>
        <dbReference type="Proteomes" id="UP000319825"/>
    </source>
</evidence>
<name>A0A562IFV9_MICOL</name>
<dbReference type="OrthoDB" id="5193241at2"/>
<proteinExistence type="predicted"/>
<organism evidence="1 2">
    <name type="scientific">Micromonospora olivasterospora</name>
    <dbReference type="NCBI Taxonomy" id="1880"/>
    <lineage>
        <taxon>Bacteria</taxon>
        <taxon>Bacillati</taxon>
        <taxon>Actinomycetota</taxon>
        <taxon>Actinomycetes</taxon>
        <taxon>Micromonosporales</taxon>
        <taxon>Micromonosporaceae</taxon>
        <taxon>Micromonospora</taxon>
    </lineage>
</organism>
<comment type="caution">
    <text evidence="1">The sequence shown here is derived from an EMBL/GenBank/DDBJ whole genome shotgun (WGS) entry which is preliminary data.</text>
</comment>
<dbReference type="Proteomes" id="UP000319825">
    <property type="component" value="Unassembled WGS sequence"/>
</dbReference>
<protein>
    <submittedName>
        <fullName evidence="1">Uncharacterized protein</fullName>
    </submittedName>
</protein>
<dbReference type="RefSeq" id="WP_145776192.1">
    <property type="nucleotide sequence ID" value="NZ_BAAATQ010000113.1"/>
</dbReference>
<reference evidence="1 2" key="1">
    <citation type="submission" date="2019-07" db="EMBL/GenBank/DDBJ databases">
        <title>R&amp;d 2014.</title>
        <authorList>
            <person name="Klenk H.-P."/>
        </authorList>
    </citation>
    <scope>NUCLEOTIDE SEQUENCE [LARGE SCALE GENOMIC DNA]</scope>
    <source>
        <strain evidence="1 2">DSM 43868</strain>
    </source>
</reference>
<gene>
    <name evidence="1" type="ORF">JD77_04720</name>
</gene>
<dbReference type="EMBL" id="VLKE01000001">
    <property type="protein sequence ID" value="TWH69706.1"/>
    <property type="molecule type" value="Genomic_DNA"/>
</dbReference>
<sequence>MEQWPPVDDDALTAELGAALWDAGPVPEEFLTAARAAFTWRNVDAELVLAELTFDSACDAEPAGLTRSAGSTRTLSFRSGPVVLEIEVSDAGIVGQLSPPRGGRVRAQTASGTYDEAPVDAVGFFSLGAPPPGPVQLRARTDGYAVATTWVCLR</sequence>